<gene>
    <name evidence="1" type="ORF">CCAP1982_LOCUS10545</name>
</gene>
<proteinExistence type="predicted"/>
<evidence type="ECO:0000313" key="1">
    <source>
        <dbReference type="EMBL" id="CAD7002057.1"/>
    </source>
</evidence>
<name>A0A811UWH8_CERCA</name>
<reference evidence="1" key="1">
    <citation type="submission" date="2020-11" db="EMBL/GenBank/DDBJ databases">
        <authorList>
            <person name="Whitehead M."/>
        </authorList>
    </citation>
    <scope>NUCLEOTIDE SEQUENCE</scope>
    <source>
        <strain evidence="1">EGII</strain>
    </source>
</reference>
<keyword evidence="2" id="KW-1185">Reference proteome</keyword>
<evidence type="ECO:0000313" key="2">
    <source>
        <dbReference type="Proteomes" id="UP000606786"/>
    </source>
</evidence>
<dbReference type="EMBL" id="CAJHJT010000023">
    <property type="protein sequence ID" value="CAD7002057.1"/>
    <property type="molecule type" value="Genomic_DNA"/>
</dbReference>
<sequence>MGSQIRDEMQRQWPQDTEATRELNKECLLIKSSRKVVKMENTERKMDTLSASITEFFYDPEHNLTFDATQLFTTTTTTIICPSKLLTNCSNYLAFKCHSSLYATIAYKLPNHLTLIALCSLQK</sequence>
<accession>A0A811UWH8</accession>
<protein>
    <submittedName>
        <fullName evidence="1">(Mediterranean fruit fly) hypothetical protein</fullName>
    </submittedName>
</protein>
<dbReference type="Proteomes" id="UP000606786">
    <property type="component" value="Unassembled WGS sequence"/>
</dbReference>
<organism evidence="1 2">
    <name type="scientific">Ceratitis capitata</name>
    <name type="common">Mediterranean fruit fly</name>
    <name type="synonym">Tephritis capitata</name>
    <dbReference type="NCBI Taxonomy" id="7213"/>
    <lineage>
        <taxon>Eukaryota</taxon>
        <taxon>Metazoa</taxon>
        <taxon>Ecdysozoa</taxon>
        <taxon>Arthropoda</taxon>
        <taxon>Hexapoda</taxon>
        <taxon>Insecta</taxon>
        <taxon>Pterygota</taxon>
        <taxon>Neoptera</taxon>
        <taxon>Endopterygota</taxon>
        <taxon>Diptera</taxon>
        <taxon>Brachycera</taxon>
        <taxon>Muscomorpha</taxon>
        <taxon>Tephritoidea</taxon>
        <taxon>Tephritidae</taxon>
        <taxon>Ceratitis</taxon>
        <taxon>Ceratitis</taxon>
    </lineage>
</organism>
<dbReference type="AlphaFoldDB" id="A0A811UWH8"/>
<comment type="caution">
    <text evidence="1">The sequence shown here is derived from an EMBL/GenBank/DDBJ whole genome shotgun (WGS) entry which is preliminary data.</text>
</comment>